<accession>A0A1I1ZY10</accession>
<dbReference type="STRING" id="930128.SAMN05192532_101453"/>
<dbReference type="Proteomes" id="UP000199516">
    <property type="component" value="Unassembled WGS sequence"/>
</dbReference>
<protein>
    <submittedName>
        <fullName evidence="2">Uncharacterized protein</fullName>
    </submittedName>
</protein>
<name>A0A1I1ZY10_9BACI</name>
<organism evidence="2 3">
    <name type="scientific">Alteribacillus iranensis</name>
    <dbReference type="NCBI Taxonomy" id="930128"/>
    <lineage>
        <taxon>Bacteria</taxon>
        <taxon>Bacillati</taxon>
        <taxon>Bacillota</taxon>
        <taxon>Bacilli</taxon>
        <taxon>Bacillales</taxon>
        <taxon>Bacillaceae</taxon>
        <taxon>Alteribacillus</taxon>
    </lineage>
</organism>
<sequence>MGLALDIALTLLPVVIAGMTAVFVVCREGAGIVTGILCMFVFPNTMSSTHVMEGIWFGTLLGAVASFIFFHVQFVLERLSKSF</sequence>
<dbReference type="EMBL" id="FONT01000001">
    <property type="protein sequence ID" value="SFE35340.1"/>
    <property type="molecule type" value="Genomic_DNA"/>
</dbReference>
<feature type="transmembrane region" description="Helical" evidence="1">
    <location>
        <begin position="54"/>
        <end position="76"/>
    </location>
</feature>
<feature type="transmembrane region" description="Helical" evidence="1">
    <location>
        <begin position="12"/>
        <end position="42"/>
    </location>
</feature>
<keyword evidence="3" id="KW-1185">Reference proteome</keyword>
<keyword evidence="1" id="KW-1133">Transmembrane helix</keyword>
<reference evidence="2 3" key="1">
    <citation type="submission" date="2016-10" db="EMBL/GenBank/DDBJ databases">
        <authorList>
            <person name="de Groot N.N."/>
        </authorList>
    </citation>
    <scope>NUCLEOTIDE SEQUENCE [LARGE SCALE GENOMIC DNA]</scope>
    <source>
        <strain evidence="2 3">DSM 23995</strain>
    </source>
</reference>
<dbReference type="AlphaFoldDB" id="A0A1I1ZY10"/>
<evidence type="ECO:0000313" key="3">
    <source>
        <dbReference type="Proteomes" id="UP000199516"/>
    </source>
</evidence>
<evidence type="ECO:0000256" key="1">
    <source>
        <dbReference type="SAM" id="Phobius"/>
    </source>
</evidence>
<keyword evidence="1" id="KW-0812">Transmembrane</keyword>
<proteinExistence type="predicted"/>
<keyword evidence="1" id="KW-0472">Membrane</keyword>
<dbReference type="RefSeq" id="WP_091656781.1">
    <property type="nucleotide sequence ID" value="NZ_FONT01000001.1"/>
</dbReference>
<gene>
    <name evidence="2" type="ORF">SAMN05192532_101453</name>
</gene>
<evidence type="ECO:0000313" key="2">
    <source>
        <dbReference type="EMBL" id="SFE35340.1"/>
    </source>
</evidence>